<keyword evidence="3" id="KW-0998">Cell outer membrane</keyword>
<dbReference type="GO" id="GO:0009306">
    <property type="term" value="P:protein secretion"/>
    <property type="evidence" value="ECO:0007669"/>
    <property type="project" value="InterPro"/>
</dbReference>
<reference evidence="6 7" key="1">
    <citation type="submission" date="2018-12" db="EMBL/GenBank/DDBJ databases">
        <title>The whole draft genome of Aquabacterium sp. SJQ9.</title>
        <authorList>
            <person name="Sun L."/>
            <person name="Gao X."/>
            <person name="Chen W."/>
            <person name="Huang K."/>
        </authorList>
    </citation>
    <scope>NUCLEOTIDE SEQUENCE [LARGE SCALE GENOMIC DNA]</scope>
    <source>
        <strain evidence="6 7">SJQ9</strain>
    </source>
</reference>
<keyword evidence="7" id="KW-1185">Reference proteome</keyword>
<dbReference type="EMBL" id="RSED01000015">
    <property type="protein sequence ID" value="RRS03120.1"/>
    <property type="molecule type" value="Genomic_DNA"/>
</dbReference>
<dbReference type="InterPro" id="IPR013358">
    <property type="entry name" value="Pilus_biogenesis_MshL"/>
</dbReference>
<name>A0A426V8M0_9BURK</name>
<evidence type="ECO:0000256" key="3">
    <source>
        <dbReference type="ARBA" id="ARBA00023237"/>
    </source>
</evidence>
<dbReference type="GO" id="GO:0015627">
    <property type="term" value="C:type II protein secretion system complex"/>
    <property type="evidence" value="ECO:0007669"/>
    <property type="project" value="TreeGrafter"/>
</dbReference>
<feature type="domain" description="Secretin/TonB short N-terminal" evidence="5">
    <location>
        <begin position="73"/>
        <end position="122"/>
    </location>
</feature>
<dbReference type="OrthoDB" id="9779724at2"/>
<organism evidence="6 7">
    <name type="scientific">Aquabacterium soli</name>
    <dbReference type="NCBI Taxonomy" id="2493092"/>
    <lineage>
        <taxon>Bacteria</taxon>
        <taxon>Pseudomonadati</taxon>
        <taxon>Pseudomonadota</taxon>
        <taxon>Betaproteobacteria</taxon>
        <taxon>Burkholderiales</taxon>
        <taxon>Aquabacterium</taxon>
    </lineage>
</organism>
<feature type="region of interest" description="Disordered" evidence="4">
    <location>
        <begin position="140"/>
        <end position="176"/>
    </location>
</feature>
<protein>
    <submittedName>
        <fullName evidence="6">Pilus (MSHA type) biogenesis protein MshL</fullName>
    </submittedName>
</protein>
<dbReference type="InterPro" id="IPR011514">
    <property type="entry name" value="Secretin_N_2"/>
</dbReference>
<comment type="caution">
    <text evidence="6">The sequence shown here is derived from an EMBL/GenBank/DDBJ whole genome shotgun (WGS) entry which is preliminary data.</text>
</comment>
<feature type="compositionally biased region" description="Low complexity" evidence="4">
    <location>
        <begin position="147"/>
        <end position="176"/>
    </location>
</feature>
<evidence type="ECO:0000313" key="6">
    <source>
        <dbReference type="EMBL" id="RRS03120.1"/>
    </source>
</evidence>
<dbReference type="Pfam" id="PF07655">
    <property type="entry name" value="Secretin_N_2"/>
    <property type="match status" value="1"/>
</dbReference>
<feature type="region of interest" description="Disordered" evidence="4">
    <location>
        <begin position="510"/>
        <end position="539"/>
    </location>
</feature>
<evidence type="ECO:0000256" key="1">
    <source>
        <dbReference type="ARBA" id="ARBA00022448"/>
    </source>
</evidence>
<dbReference type="InterPro" id="IPR004846">
    <property type="entry name" value="T2SS/T3SS_dom"/>
</dbReference>
<keyword evidence="1" id="KW-0813">Transport</keyword>
<evidence type="ECO:0000256" key="2">
    <source>
        <dbReference type="ARBA" id="ARBA00023136"/>
    </source>
</evidence>
<dbReference type="PRINTS" id="PR00811">
    <property type="entry name" value="BCTERIALGSPD"/>
</dbReference>
<proteinExistence type="predicted"/>
<dbReference type="PANTHER" id="PTHR30332:SF17">
    <property type="entry name" value="TYPE IV PILIATION SYSTEM PROTEIN DR_0774-RELATED"/>
    <property type="match status" value="1"/>
</dbReference>
<dbReference type="Pfam" id="PF00263">
    <property type="entry name" value="Secretin"/>
    <property type="match status" value="1"/>
</dbReference>
<dbReference type="NCBIfam" id="TIGR02519">
    <property type="entry name" value="pilus_MshL"/>
    <property type="match status" value="1"/>
</dbReference>
<keyword evidence="2" id="KW-0472">Membrane</keyword>
<dbReference type="InterPro" id="IPR050810">
    <property type="entry name" value="Bact_Secretion_Sys_Channel"/>
</dbReference>
<dbReference type="InterPro" id="IPR001775">
    <property type="entry name" value="GspD/PilQ"/>
</dbReference>
<dbReference type="PANTHER" id="PTHR30332">
    <property type="entry name" value="PROBABLE GENERAL SECRETION PATHWAY PROTEIN D"/>
    <property type="match status" value="1"/>
</dbReference>
<dbReference type="Proteomes" id="UP000269265">
    <property type="component" value="Unassembled WGS sequence"/>
</dbReference>
<evidence type="ECO:0000256" key="4">
    <source>
        <dbReference type="SAM" id="MobiDB-lite"/>
    </source>
</evidence>
<dbReference type="InterPro" id="IPR011662">
    <property type="entry name" value="Secretin/TonB_short_N"/>
</dbReference>
<gene>
    <name evidence="6" type="primary">mshL</name>
    <name evidence="6" type="ORF">EIP75_17335</name>
</gene>
<dbReference type="AlphaFoldDB" id="A0A426V8M0"/>
<feature type="compositionally biased region" description="Polar residues" evidence="4">
    <location>
        <begin position="515"/>
        <end position="539"/>
    </location>
</feature>
<dbReference type="GO" id="GO:0009297">
    <property type="term" value="P:pilus assembly"/>
    <property type="evidence" value="ECO:0007669"/>
    <property type="project" value="InterPro"/>
</dbReference>
<sequence length="539" mass="56176">MLASAEGRAVSGMSVSLSMPARHLTAAEPVQSSRTAAAPVSAASPDAGGRFDLVVNNAPASQVFLQLGAGTSYNMLVSPEVSGTISLSLKSTTVPEALEALRELFGYDFRIASGNRVFVYPNAVQTRLFRINYLPGRRQGTSDLRVSSSSITTGTSGSSTANSTTSPSTSTTAVDTSQVRMTSDADFWREVQVSLTTMVGTQGGRSVVLNPAAGVVVVRATPAEQRQVESYLKAIQLNVSRQVMLEAKIIEVQLQRDSSAGVNWSLFRNVGSGKTATIGNVGPGVTLNNSGAISNSSATINPGASIVTGALGQGFYGLAFQSGTFAALLSFLQTQGDVQVLSSPRIATLNNQKAVLKVGNDELFVTGVSTSTTSSGNSSVTTPTLTLQPFFSGISLDVTPQIDEEGNVTLHVHPAISVVSEKDKSIDLGEMGSYQLPLASSSINETDSIVRVKNGHIVAIGGLMRHESSADRSGLPGFSELPGVGGLFRQKSTSTSKRELVILIKPTVIGEDGSGWSSDEPVTSMLPGSQQPAQVSPEN</sequence>
<dbReference type="SMART" id="SM00965">
    <property type="entry name" value="STN"/>
    <property type="match status" value="1"/>
</dbReference>
<dbReference type="GO" id="GO:0019867">
    <property type="term" value="C:outer membrane"/>
    <property type="evidence" value="ECO:0007669"/>
    <property type="project" value="InterPro"/>
</dbReference>
<accession>A0A426V8M0</accession>
<dbReference type="Gene3D" id="3.30.1370.130">
    <property type="match status" value="1"/>
</dbReference>
<evidence type="ECO:0000259" key="5">
    <source>
        <dbReference type="SMART" id="SM00965"/>
    </source>
</evidence>
<evidence type="ECO:0000313" key="7">
    <source>
        <dbReference type="Proteomes" id="UP000269265"/>
    </source>
</evidence>